<feature type="region of interest" description="Disordered" evidence="5">
    <location>
        <begin position="134"/>
        <end position="157"/>
    </location>
</feature>
<proteinExistence type="predicted"/>
<evidence type="ECO:0000256" key="3">
    <source>
        <dbReference type="ARBA" id="ARBA00023163"/>
    </source>
</evidence>
<protein>
    <recommendedName>
        <fullName evidence="8">Zn(2)-C6 fungal-type domain-containing protein</fullName>
    </recommendedName>
</protein>
<gene>
    <name evidence="6" type="ORF">BP00DRAFT_231552</name>
</gene>
<feature type="compositionally biased region" description="Low complexity" evidence="5">
    <location>
        <begin position="135"/>
        <end position="146"/>
    </location>
</feature>
<evidence type="ECO:0000256" key="2">
    <source>
        <dbReference type="ARBA" id="ARBA00023125"/>
    </source>
</evidence>
<dbReference type="AlphaFoldDB" id="A0A2V5I328"/>
<evidence type="ECO:0008006" key="8">
    <source>
        <dbReference type="Google" id="ProtNLM"/>
    </source>
</evidence>
<dbReference type="Gene3D" id="4.10.240.10">
    <property type="entry name" value="Zn(2)-C6 fungal-type DNA-binding domain"/>
    <property type="match status" value="1"/>
</dbReference>
<dbReference type="PANTHER" id="PTHR47256">
    <property type="entry name" value="ZN(II)2CYS6 TRANSCRIPTION FACTOR (EUROFUNG)-RELATED"/>
    <property type="match status" value="1"/>
</dbReference>
<dbReference type="InterPro" id="IPR036864">
    <property type="entry name" value="Zn2-C6_fun-type_DNA-bd_sf"/>
</dbReference>
<dbReference type="Proteomes" id="UP000248817">
    <property type="component" value="Unassembled WGS sequence"/>
</dbReference>
<organism evidence="6 7">
    <name type="scientific">Aspergillus indologenus CBS 114.80</name>
    <dbReference type="NCBI Taxonomy" id="1450541"/>
    <lineage>
        <taxon>Eukaryota</taxon>
        <taxon>Fungi</taxon>
        <taxon>Dikarya</taxon>
        <taxon>Ascomycota</taxon>
        <taxon>Pezizomycotina</taxon>
        <taxon>Eurotiomycetes</taxon>
        <taxon>Eurotiomycetidae</taxon>
        <taxon>Eurotiales</taxon>
        <taxon>Aspergillaceae</taxon>
        <taxon>Aspergillus</taxon>
        <taxon>Aspergillus subgen. Circumdati</taxon>
    </lineage>
</organism>
<sequence length="157" mass="17250">MQPIIPAPSFPSFSPSTRPKVTAACVRKGSAACGECQRQKTICRLRDKAAACERCIEHRLSCAFDTDQDGRRTPASQQSVEDMRAERDTLVELFQALKNSSDANIAPLLDLIRSKASLGDIRLYLENTRSDRQRQSSISSSLGDQSPAVVENSEHAL</sequence>
<dbReference type="EMBL" id="KZ825530">
    <property type="protein sequence ID" value="PYI29482.1"/>
    <property type="molecule type" value="Genomic_DNA"/>
</dbReference>
<accession>A0A2V5I328</accession>
<evidence type="ECO:0000313" key="6">
    <source>
        <dbReference type="EMBL" id="PYI29482.1"/>
    </source>
</evidence>
<evidence type="ECO:0000313" key="7">
    <source>
        <dbReference type="Proteomes" id="UP000248817"/>
    </source>
</evidence>
<keyword evidence="4" id="KW-0539">Nucleus</keyword>
<dbReference type="GO" id="GO:0000981">
    <property type="term" value="F:DNA-binding transcription factor activity, RNA polymerase II-specific"/>
    <property type="evidence" value="ECO:0007669"/>
    <property type="project" value="InterPro"/>
</dbReference>
<evidence type="ECO:0000256" key="4">
    <source>
        <dbReference type="ARBA" id="ARBA00023242"/>
    </source>
</evidence>
<name>A0A2V5I328_9EURO</name>
<keyword evidence="7" id="KW-1185">Reference proteome</keyword>
<dbReference type="InterPro" id="IPR053187">
    <property type="entry name" value="Notoamide_regulator"/>
</dbReference>
<reference evidence="6 7" key="1">
    <citation type="submission" date="2018-02" db="EMBL/GenBank/DDBJ databases">
        <title>The genomes of Aspergillus section Nigri reveals drivers in fungal speciation.</title>
        <authorList>
            <consortium name="DOE Joint Genome Institute"/>
            <person name="Vesth T.C."/>
            <person name="Nybo J."/>
            <person name="Theobald S."/>
            <person name="Brandl J."/>
            <person name="Frisvad J.C."/>
            <person name="Nielsen K.F."/>
            <person name="Lyhne E.K."/>
            <person name="Kogle M.E."/>
            <person name="Kuo A."/>
            <person name="Riley R."/>
            <person name="Clum A."/>
            <person name="Nolan M."/>
            <person name="Lipzen A."/>
            <person name="Salamov A."/>
            <person name="Henrissat B."/>
            <person name="Wiebenga A."/>
            <person name="De vries R.P."/>
            <person name="Grigoriev I.V."/>
            <person name="Mortensen U.H."/>
            <person name="Andersen M.R."/>
            <person name="Baker S.E."/>
        </authorList>
    </citation>
    <scope>NUCLEOTIDE SEQUENCE [LARGE SCALE GENOMIC DNA]</scope>
    <source>
        <strain evidence="6 7">CBS 114.80</strain>
    </source>
</reference>
<evidence type="ECO:0000256" key="5">
    <source>
        <dbReference type="SAM" id="MobiDB-lite"/>
    </source>
</evidence>
<evidence type="ECO:0000256" key="1">
    <source>
        <dbReference type="ARBA" id="ARBA00023015"/>
    </source>
</evidence>
<keyword evidence="1" id="KW-0805">Transcription regulation</keyword>
<keyword evidence="2" id="KW-0238">DNA-binding</keyword>
<dbReference type="GO" id="GO:0008270">
    <property type="term" value="F:zinc ion binding"/>
    <property type="evidence" value="ECO:0007669"/>
    <property type="project" value="InterPro"/>
</dbReference>
<dbReference type="PANTHER" id="PTHR47256:SF1">
    <property type="entry name" value="ZN(II)2CYS6 TRANSCRIPTION FACTOR (EUROFUNG)"/>
    <property type="match status" value="1"/>
</dbReference>
<keyword evidence="3" id="KW-0804">Transcription</keyword>
<dbReference type="GO" id="GO:0003677">
    <property type="term" value="F:DNA binding"/>
    <property type="evidence" value="ECO:0007669"/>
    <property type="project" value="UniProtKB-KW"/>
</dbReference>